<feature type="non-terminal residue" evidence="1">
    <location>
        <position position="1"/>
    </location>
</feature>
<sequence>INLTEIKMTGSHLDSSRKENSMYILEELWEEGEMLLLHVRLEQNSIFSSKIGFDLKYAVVTVAIDSGWEEKCSECFSENKP</sequence>
<dbReference type="EMBL" id="QUSF01000001">
    <property type="protein sequence ID" value="RLW13130.1"/>
    <property type="molecule type" value="Genomic_DNA"/>
</dbReference>
<gene>
    <name evidence="1" type="ORF">DV515_00000022</name>
</gene>
<reference evidence="1 2" key="1">
    <citation type="journal article" date="2018" name="Proc. R. Soc. B">
        <title>A non-coding region near Follistatin controls head colour polymorphism in the Gouldian finch.</title>
        <authorList>
            <person name="Toomey M.B."/>
            <person name="Marques C.I."/>
            <person name="Andrade P."/>
            <person name="Araujo P.M."/>
            <person name="Sabatino S."/>
            <person name="Gazda M.A."/>
            <person name="Afonso S."/>
            <person name="Lopes R.J."/>
            <person name="Corbo J.C."/>
            <person name="Carneiro M."/>
        </authorList>
    </citation>
    <scope>NUCLEOTIDE SEQUENCE [LARGE SCALE GENOMIC DNA]</scope>
    <source>
        <strain evidence="1">Red01</strain>
        <tissue evidence="1">Muscle</tissue>
    </source>
</reference>
<evidence type="ECO:0000313" key="1">
    <source>
        <dbReference type="EMBL" id="RLW13130.1"/>
    </source>
</evidence>
<evidence type="ECO:0000313" key="2">
    <source>
        <dbReference type="Proteomes" id="UP000276834"/>
    </source>
</evidence>
<organism evidence="1 2">
    <name type="scientific">Chloebia gouldiae</name>
    <name type="common">Gouldian finch</name>
    <name type="synonym">Erythrura gouldiae</name>
    <dbReference type="NCBI Taxonomy" id="44316"/>
    <lineage>
        <taxon>Eukaryota</taxon>
        <taxon>Metazoa</taxon>
        <taxon>Chordata</taxon>
        <taxon>Craniata</taxon>
        <taxon>Vertebrata</taxon>
        <taxon>Euteleostomi</taxon>
        <taxon>Archelosauria</taxon>
        <taxon>Archosauria</taxon>
        <taxon>Dinosauria</taxon>
        <taxon>Saurischia</taxon>
        <taxon>Theropoda</taxon>
        <taxon>Coelurosauria</taxon>
        <taxon>Aves</taxon>
        <taxon>Neognathae</taxon>
        <taxon>Neoaves</taxon>
        <taxon>Telluraves</taxon>
        <taxon>Australaves</taxon>
        <taxon>Passeriformes</taxon>
        <taxon>Passeroidea</taxon>
        <taxon>Passeridae</taxon>
        <taxon>Chloebia</taxon>
    </lineage>
</organism>
<accession>A0A3L8T106</accession>
<protein>
    <submittedName>
        <fullName evidence="1">Uncharacterized protein</fullName>
    </submittedName>
</protein>
<proteinExistence type="predicted"/>
<dbReference type="AlphaFoldDB" id="A0A3L8T106"/>
<comment type="caution">
    <text evidence="1">The sequence shown here is derived from an EMBL/GenBank/DDBJ whole genome shotgun (WGS) entry which is preliminary data.</text>
</comment>
<dbReference type="Proteomes" id="UP000276834">
    <property type="component" value="Unassembled WGS sequence"/>
</dbReference>
<name>A0A3L8T106_CHLGU</name>
<keyword evidence="2" id="KW-1185">Reference proteome</keyword>